<dbReference type="RefSeq" id="WP_106209325.1">
    <property type="nucleotide sequence ID" value="NZ_PVZF01000003.1"/>
</dbReference>
<feature type="signal peptide" evidence="1">
    <location>
        <begin position="1"/>
        <end position="23"/>
    </location>
</feature>
<comment type="caution">
    <text evidence="2">The sequence shown here is derived from an EMBL/GenBank/DDBJ whole genome shotgun (WGS) entry which is preliminary data.</text>
</comment>
<protein>
    <recommendedName>
        <fullName evidence="4">Sugar lactone lactonase YvrE</fullName>
    </recommendedName>
</protein>
<proteinExistence type="predicted"/>
<organism evidence="2 3">
    <name type="scientific">Kineococcus rhizosphaerae</name>
    <dbReference type="NCBI Taxonomy" id="559628"/>
    <lineage>
        <taxon>Bacteria</taxon>
        <taxon>Bacillati</taxon>
        <taxon>Actinomycetota</taxon>
        <taxon>Actinomycetes</taxon>
        <taxon>Kineosporiales</taxon>
        <taxon>Kineosporiaceae</taxon>
        <taxon>Kineococcus</taxon>
    </lineage>
</organism>
<gene>
    <name evidence="2" type="ORF">CLV37_103404</name>
</gene>
<dbReference type="EMBL" id="PVZF01000003">
    <property type="protein sequence ID" value="PRY16969.1"/>
    <property type="molecule type" value="Genomic_DNA"/>
</dbReference>
<dbReference type="AlphaFoldDB" id="A0A2T0R725"/>
<reference evidence="2 3" key="1">
    <citation type="submission" date="2018-03" db="EMBL/GenBank/DDBJ databases">
        <title>Genomic Encyclopedia of Archaeal and Bacterial Type Strains, Phase II (KMG-II): from individual species to whole genera.</title>
        <authorList>
            <person name="Goeker M."/>
        </authorList>
    </citation>
    <scope>NUCLEOTIDE SEQUENCE [LARGE SCALE GENOMIC DNA]</scope>
    <source>
        <strain evidence="2 3">DSM 19711</strain>
    </source>
</reference>
<keyword evidence="3" id="KW-1185">Reference proteome</keyword>
<sequence length="366" mass="37633">MTHRLRSAALVLAVATTTSVVVAAPAQARPHPHDPVTVVATGLDDPFGLSSENGRFYVAESTSGEISGIIPGGRPSVRLAGFSGPAGVDRKDGTIYVVTGAAEGPPAPGAARLYSSRRGEPLRTLADLTAYELANNPDGQAQFGPDGTPLDALSNPFAVLAGRGHDDRVFVADAGANAVLVLQGGRLSTFFVPPLVTTGLCEGVPNNDPQHVGCDSVPTGLAWGPDGHLYVSTLSSLVPGEGRVYVLDAHDGSVLRTVTGFSGPTGVAVGDDGAIYVSELLEGAPPPDGPEEEGLPPGFDPASVGQIVRVDRSGARSAAQVTMPLGLRWANGHLYSTAWSVAGQFLQQQGLGQVVRVDRRAFAPLT</sequence>
<name>A0A2T0R725_9ACTN</name>
<dbReference type="NCBIfam" id="NF033206">
    <property type="entry name" value="ScyE_fam"/>
    <property type="match status" value="1"/>
</dbReference>
<feature type="chain" id="PRO_5039004510" description="Sugar lactone lactonase YvrE" evidence="1">
    <location>
        <begin position="24"/>
        <end position="366"/>
    </location>
</feature>
<accession>A0A2T0R725</accession>
<dbReference type="Gene3D" id="2.120.10.30">
    <property type="entry name" value="TolB, C-terminal domain"/>
    <property type="match status" value="1"/>
</dbReference>
<evidence type="ECO:0000313" key="2">
    <source>
        <dbReference type="EMBL" id="PRY16969.1"/>
    </source>
</evidence>
<dbReference type="OrthoDB" id="9812926at2"/>
<keyword evidence="1" id="KW-0732">Signal</keyword>
<evidence type="ECO:0008006" key="4">
    <source>
        <dbReference type="Google" id="ProtNLM"/>
    </source>
</evidence>
<evidence type="ECO:0000256" key="1">
    <source>
        <dbReference type="SAM" id="SignalP"/>
    </source>
</evidence>
<dbReference type="SUPFAM" id="SSF63829">
    <property type="entry name" value="Calcium-dependent phosphotriesterase"/>
    <property type="match status" value="1"/>
</dbReference>
<evidence type="ECO:0000313" key="3">
    <source>
        <dbReference type="Proteomes" id="UP000238083"/>
    </source>
</evidence>
<dbReference type="InterPro" id="IPR011042">
    <property type="entry name" value="6-blade_b-propeller_TolB-like"/>
</dbReference>
<dbReference type="Proteomes" id="UP000238083">
    <property type="component" value="Unassembled WGS sequence"/>
</dbReference>
<dbReference type="InterPro" id="IPR048031">
    <property type="entry name" value="ScyD/ScyE-like"/>
</dbReference>